<dbReference type="InterPro" id="IPR036188">
    <property type="entry name" value="FAD/NAD-bd_sf"/>
</dbReference>
<keyword evidence="2" id="KW-0285">Flavoprotein</keyword>
<dbReference type="EMBL" id="JAVDQT010000010">
    <property type="protein sequence ID" value="MDR6434347.1"/>
    <property type="molecule type" value="Genomic_DNA"/>
</dbReference>
<dbReference type="SUPFAM" id="SSF51905">
    <property type="entry name" value="FAD/NAD(P)-binding domain"/>
    <property type="match status" value="1"/>
</dbReference>
<keyword evidence="3" id="KW-0274">FAD</keyword>
<accession>A0ABU1ME86</accession>
<proteinExistence type="predicted"/>
<dbReference type="PANTHER" id="PTHR43004:SF19">
    <property type="entry name" value="BINDING MONOOXYGENASE, PUTATIVE (JCVI)-RELATED"/>
    <property type="match status" value="1"/>
</dbReference>
<reference evidence="5 6" key="1">
    <citation type="submission" date="2023-07" db="EMBL/GenBank/DDBJ databases">
        <title>Sorghum-associated microbial communities from plants grown in Nebraska, USA.</title>
        <authorList>
            <person name="Schachtman D."/>
        </authorList>
    </citation>
    <scope>NUCLEOTIDE SEQUENCE [LARGE SCALE GENOMIC DNA]</scope>
    <source>
        <strain evidence="5 6">DS1730</strain>
    </source>
</reference>
<dbReference type="InterPro" id="IPR050641">
    <property type="entry name" value="RIFMO-like"/>
</dbReference>
<gene>
    <name evidence="5" type="ORF">J2782_004098</name>
</gene>
<evidence type="ECO:0000313" key="5">
    <source>
        <dbReference type="EMBL" id="MDR6434347.1"/>
    </source>
</evidence>
<comment type="cofactor">
    <cofactor evidence="1">
        <name>FAD</name>
        <dbReference type="ChEBI" id="CHEBI:57692"/>
    </cofactor>
</comment>
<dbReference type="Pfam" id="PF01494">
    <property type="entry name" value="FAD_binding_3"/>
    <property type="match status" value="1"/>
</dbReference>
<comment type="caution">
    <text evidence="5">The sequence shown here is derived from an EMBL/GenBank/DDBJ whole genome shotgun (WGS) entry which is preliminary data.</text>
</comment>
<dbReference type="RefSeq" id="WP_310015768.1">
    <property type="nucleotide sequence ID" value="NZ_JAVDQT010000010.1"/>
</dbReference>
<dbReference type="Gene3D" id="3.50.50.60">
    <property type="entry name" value="FAD/NAD(P)-binding domain"/>
    <property type="match status" value="1"/>
</dbReference>
<sequence>MKEFDSSNVLVIGAGPVGLTIALELTRFGVPVRIIDKALTRTDKSKALVLWSRTLELLGHAAQDFIDNGLPVTHISILTEENLIGRLDISGVRSPYPFALMIPQSETERLLEDMLNRRGVMVERGVEATSVSQTGDFAESILLGLDGKEERVRTDWLIGCDGAHSLVRHSVGATFDGETLPSAWVLADVHIDDYPFCTDVSVHWHRSGILVVFPITRERFRIVGNIDNSDISDIENPSMTEIQQLVDQRSGFKCRLSHAEWLTGFRINDRKVKEYRYQRMFLVGDAAHIHSPAGGQGMNTGMQDALNLAWKLALVIKGACSEELLNSYSIERSHVGDNVLKATSRLTKIATLTSPITQELRNFVAHHLLGISKIQHAIGSAITEVAIHYPISPLNGPKARSGPYPGERFFTAHTQSGLHEPSDERFTLYMSNIPLNKADFHAFQSVLHPNFRQNLDSDTLYLVRADGYVACSSQDQNVIINYLRNISS</sequence>
<name>A0ABU1ME86_9HYPH</name>
<dbReference type="PANTHER" id="PTHR43004">
    <property type="entry name" value="TRK SYSTEM POTASSIUM UPTAKE PROTEIN"/>
    <property type="match status" value="1"/>
</dbReference>
<evidence type="ECO:0000256" key="1">
    <source>
        <dbReference type="ARBA" id="ARBA00001974"/>
    </source>
</evidence>
<dbReference type="Gene3D" id="3.30.70.2450">
    <property type="match status" value="1"/>
</dbReference>
<protein>
    <submittedName>
        <fullName evidence="5">2-polyprenyl-6-methoxyphenol hydroxylase-like FAD-dependent oxidoreductase</fullName>
    </submittedName>
</protein>
<dbReference type="PRINTS" id="PR00420">
    <property type="entry name" value="RNGMNOXGNASE"/>
</dbReference>
<dbReference type="Proteomes" id="UP001184614">
    <property type="component" value="Unassembled WGS sequence"/>
</dbReference>
<evidence type="ECO:0000259" key="4">
    <source>
        <dbReference type="Pfam" id="PF01494"/>
    </source>
</evidence>
<evidence type="ECO:0000256" key="2">
    <source>
        <dbReference type="ARBA" id="ARBA00022630"/>
    </source>
</evidence>
<keyword evidence="6" id="KW-1185">Reference proteome</keyword>
<organism evidence="5 6">
    <name type="scientific">Brucella pseudogrignonensis</name>
    <dbReference type="NCBI Taxonomy" id="419475"/>
    <lineage>
        <taxon>Bacteria</taxon>
        <taxon>Pseudomonadati</taxon>
        <taxon>Pseudomonadota</taxon>
        <taxon>Alphaproteobacteria</taxon>
        <taxon>Hyphomicrobiales</taxon>
        <taxon>Brucellaceae</taxon>
        <taxon>Brucella/Ochrobactrum group</taxon>
        <taxon>Brucella</taxon>
    </lineage>
</organism>
<feature type="domain" description="FAD-binding" evidence="4">
    <location>
        <begin position="8"/>
        <end position="342"/>
    </location>
</feature>
<dbReference type="InterPro" id="IPR002938">
    <property type="entry name" value="FAD-bd"/>
</dbReference>
<evidence type="ECO:0000313" key="6">
    <source>
        <dbReference type="Proteomes" id="UP001184614"/>
    </source>
</evidence>
<evidence type="ECO:0000256" key="3">
    <source>
        <dbReference type="ARBA" id="ARBA00022827"/>
    </source>
</evidence>